<keyword evidence="8" id="KW-0812">Transmembrane</keyword>
<dbReference type="EMBL" id="JARQZJ010000005">
    <property type="protein sequence ID" value="KAK9871100.1"/>
    <property type="molecule type" value="Genomic_DNA"/>
</dbReference>
<evidence type="ECO:0000256" key="2">
    <source>
        <dbReference type="ARBA" id="ARBA00005375"/>
    </source>
</evidence>
<evidence type="ECO:0000313" key="9">
    <source>
        <dbReference type="EMBL" id="KAK9871100.1"/>
    </source>
</evidence>
<evidence type="ECO:0000256" key="5">
    <source>
        <dbReference type="ARBA" id="ARBA00022801"/>
    </source>
</evidence>
<gene>
    <name evidence="9" type="ORF">WA026_011384</name>
</gene>
<dbReference type="AlphaFoldDB" id="A0AAW1TTH7"/>
<keyword evidence="5" id="KW-0378">Hydrolase</keyword>
<dbReference type="PANTHER" id="PTHR11567:SF211">
    <property type="entry name" value="PROSTATIC ACID PHOSPHATASE"/>
    <property type="match status" value="1"/>
</dbReference>
<evidence type="ECO:0000256" key="1">
    <source>
        <dbReference type="ARBA" id="ARBA00000032"/>
    </source>
</evidence>
<evidence type="ECO:0000313" key="10">
    <source>
        <dbReference type="Proteomes" id="UP001431783"/>
    </source>
</evidence>
<dbReference type="EC" id="3.1.3.2" evidence="3"/>
<keyword evidence="7" id="KW-0325">Glycoprotein</keyword>
<protein>
    <recommendedName>
        <fullName evidence="3">acid phosphatase</fullName>
        <ecNumber evidence="3">3.1.3.2</ecNumber>
    </recommendedName>
</protein>
<dbReference type="GO" id="GO:0003993">
    <property type="term" value="F:acid phosphatase activity"/>
    <property type="evidence" value="ECO:0007669"/>
    <property type="project" value="UniProtKB-EC"/>
</dbReference>
<evidence type="ECO:0000256" key="6">
    <source>
        <dbReference type="ARBA" id="ARBA00023157"/>
    </source>
</evidence>
<evidence type="ECO:0000256" key="8">
    <source>
        <dbReference type="SAM" id="Phobius"/>
    </source>
</evidence>
<keyword evidence="10" id="KW-1185">Reference proteome</keyword>
<dbReference type="SUPFAM" id="SSF53254">
    <property type="entry name" value="Phosphoglycerate mutase-like"/>
    <property type="match status" value="1"/>
</dbReference>
<evidence type="ECO:0000256" key="7">
    <source>
        <dbReference type="ARBA" id="ARBA00023180"/>
    </source>
</evidence>
<keyword evidence="8" id="KW-1133">Transmembrane helix</keyword>
<evidence type="ECO:0000256" key="3">
    <source>
        <dbReference type="ARBA" id="ARBA00012646"/>
    </source>
</evidence>
<keyword evidence="4" id="KW-0732">Signal</keyword>
<accession>A0AAW1TTH7</accession>
<keyword evidence="8" id="KW-0472">Membrane</keyword>
<sequence length="391" mass="45396">MHFSQYCSTCCYIMRFVLFCVIFVAVNSVQTNDDSQLLSTIVLFRHGDRVPRKFAPLDPFGNSTFWPNKRGELTKLGVEQVRTLGRWLRNRYYDYLPKENSSRHIYIKSSSEMRCLTSAIALISGLFPTVVDPYRNETVSRHPFTLNTAPKNQDFIFEMAASCPKYVEAYDELLKTQDFRDIDASNSDFYEYLEEHLGVQIKSFTDVVEWYDTMREEDVKGFNLPDWTKRYYPTEMKKWYELCYKVPTYNRKLARFGTGALFEKISDLFDALINGSMNKSSSEMVLVLLSGHQTNIADVTNSLGMFRMAPYAGALIVELRKNKYSSKVFVNTFFKTDGSLEVLKIENCTVNCEIDNFFKIIKPFRISNAQIRGECGLPADWIFQPQKYQID</sequence>
<organism evidence="9 10">
    <name type="scientific">Henosepilachna vigintioctopunctata</name>
    <dbReference type="NCBI Taxonomy" id="420089"/>
    <lineage>
        <taxon>Eukaryota</taxon>
        <taxon>Metazoa</taxon>
        <taxon>Ecdysozoa</taxon>
        <taxon>Arthropoda</taxon>
        <taxon>Hexapoda</taxon>
        <taxon>Insecta</taxon>
        <taxon>Pterygota</taxon>
        <taxon>Neoptera</taxon>
        <taxon>Endopterygota</taxon>
        <taxon>Coleoptera</taxon>
        <taxon>Polyphaga</taxon>
        <taxon>Cucujiformia</taxon>
        <taxon>Coccinelloidea</taxon>
        <taxon>Coccinellidae</taxon>
        <taxon>Epilachninae</taxon>
        <taxon>Epilachnini</taxon>
        <taxon>Henosepilachna</taxon>
    </lineage>
</organism>
<name>A0AAW1TTH7_9CUCU</name>
<dbReference type="PANTHER" id="PTHR11567">
    <property type="entry name" value="ACID PHOSPHATASE-RELATED"/>
    <property type="match status" value="1"/>
</dbReference>
<dbReference type="CDD" id="cd07061">
    <property type="entry name" value="HP_HAP_like"/>
    <property type="match status" value="1"/>
</dbReference>
<dbReference type="InterPro" id="IPR029033">
    <property type="entry name" value="His_PPase_superfam"/>
</dbReference>
<comment type="similarity">
    <text evidence="2">Belongs to the histidine acid phosphatase family.</text>
</comment>
<dbReference type="InterPro" id="IPR050645">
    <property type="entry name" value="Histidine_acid_phosphatase"/>
</dbReference>
<dbReference type="Proteomes" id="UP001431783">
    <property type="component" value="Unassembled WGS sequence"/>
</dbReference>
<reference evidence="9 10" key="1">
    <citation type="submission" date="2023-03" db="EMBL/GenBank/DDBJ databases">
        <title>Genome insight into feeding habits of ladybird beetles.</title>
        <authorList>
            <person name="Li H.-S."/>
            <person name="Huang Y.-H."/>
            <person name="Pang H."/>
        </authorList>
    </citation>
    <scope>NUCLEOTIDE SEQUENCE [LARGE SCALE GENOMIC DNA]</scope>
    <source>
        <strain evidence="9">SYSU_2023b</strain>
        <tissue evidence="9">Whole body</tissue>
    </source>
</reference>
<proteinExistence type="inferred from homology"/>
<dbReference type="Gene3D" id="3.40.50.1240">
    <property type="entry name" value="Phosphoglycerate mutase-like"/>
    <property type="match status" value="1"/>
</dbReference>
<keyword evidence="6" id="KW-1015">Disulfide bond</keyword>
<comment type="catalytic activity">
    <reaction evidence="1">
        <text>a phosphate monoester + H2O = an alcohol + phosphate</text>
        <dbReference type="Rhea" id="RHEA:15017"/>
        <dbReference type="ChEBI" id="CHEBI:15377"/>
        <dbReference type="ChEBI" id="CHEBI:30879"/>
        <dbReference type="ChEBI" id="CHEBI:43474"/>
        <dbReference type="ChEBI" id="CHEBI:67140"/>
        <dbReference type="EC" id="3.1.3.2"/>
    </reaction>
</comment>
<dbReference type="Pfam" id="PF00328">
    <property type="entry name" value="His_Phos_2"/>
    <property type="match status" value="1"/>
</dbReference>
<feature type="transmembrane region" description="Helical" evidence="8">
    <location>
        <begin position="12"/>
        <end position="29"/>
    </location>
</feature>
<evidence type="ECO:0000256" key="4">
    <source>
        <dbReference type="ARBA" id="ARBA00022729"/>
    </source>
</evidence>
<comment type="caution">
    <text evidence="9">The sequence shown here is derived from an EMBL/GenBank/DDBJ whole genome shotgun (WGS) entry which is preliminary data.</text>
</comment>
<dbReference type="InterPro" id="IPR000560">
    <property type="entry name" value="His_Pase_clade-2"/>
</dbReference>